<keyword evidence="10" id="KW-1185">Reference proteome</keyword>
<reference evidence="9 10" key="1">
    <citation type="journal article" date="2020" name="Cell Host Microbe">
        <title>Functional and Genomic Variation between Human-Derived Isolates of Lachnospiraceae Reveals Inter- and Intra-Species Diversity.</title>
        <authorList>
            <person name="Sorbara M.T."/>
            <person name="Littmann E.R."/>
            <person name="Fontana E."/>
            <person name="Moody T.U."/>
            <person name="Kohout C.E."/>
            <person name="Gjonbalaj M."/>
            <person name="Eaton V."/>
            <person name="Seok R."/>
            <person name="Leiner I.M."/>
            <person name="Pamer E.G."/>
        </authorList>
    </citation>
    <scope>NUCLEOTIDE SEQUENCE [LARGE SCALE GENOMIC DNA]</scope>
    <source>
        <strain evidence="9 10">MSK.17.74</strain>
    </source>
</reference>
<comment type="function">
    <text evidence="8">This protein is part of the stalk that links CF(0) to CF(1). It either transmits conformational changes from CF(0) to CF(1) or is implicated in proton conduction.</text>
</comment>
<dbReference type="SUPFAM" id="SSF47928">
    <property type="entry name" value="N-terminal domain of the delta subunit of the F1F0-ATP synthase"/>
    <property type="match status" value="1"/>
</dbReference>
<dbReference type="InterPro" id="IPR000711">
    <property type="entry name" value="ATPase_OSCP/dsu"/>
</dbReference>
<dbReference type="InterPro" id="IPR020781">
    <property type="entry name" value="ATPase_OSCP/d_CS"/>
</dbReference>
<evidence type="ECO:0000313" key="10">
    <source>
        <dbReference type="Proteomes" id="UP001644719"/>
    </source>
</evidence>
<dbReference type="GeneID" id="69513383"/>
<name>A0ABX2HAR8_9FIRM</name>
<dbReference type="HAMAP" id="MF_01416">
    <property type="entry name" value="ATP_synth_delta_bact"/>
    <property type="match status" value="1"/>
</dbReference>
<evidence type="ECO:0000256" key="8">
    <source>
        <dbReference type="HAMAP-Rule" id="MF_01416"/>
    </source>
</evidence>
<evidence type="ECO:0000256" key="4">
    <source>
        <dbReference type="ARBA" id="ARBA00023065"/>
    </source>
</evidence>
<comment type="caution">
    <text evidence="9">The sequence shown here is derived from an EMBL/GenBank/DDBJ whole genome shotgun (WGS) entry which is preliminary data.</text>
</comment>
<keyword evidence="7 8" id="KW-0066">ATP synthesis</keyword>
<evidence type="ECO:0000256" key="7">
    <source>
        <dbReference type="ARBA" id="ARBA00023310"/>
    </source>
</evidence>
<keyword evidence="2 8" id="KW-0813">Transport</keyword>
<evidence type="ECO:0000256" key="1">
    <source>
        <dbReference type="ARBA" id="ARBA00004370"/>
    </source>
</evidence>
<keyword evidence="4 8" id="KW-0406">Ion transport</keyword>
<evidence type="ECO:0000256" key="6">
    <source>
        <dbReference type="ARBA" id="ARBA00023196"/>
    </source>
</evidence>
<dbReference type="PROSITE" id="PS00389">
    <property type="entry name" value="ATPASE_DELTA"/>
    <property type="match status" value="1"/>
</dbReference>
<protein>
    <recommendedName>
        <fullName evidence="8">ATP synthase subunit delta</fullName>
    </recommendedName>
    <alternativeName>
        <fullName evidence="8">ATP synthase F(1) sector subunit delta</fullName>
    </alternativeName>
    <alternativeName>
        <fullName evidence="8">F-type ATPase subunit delta</fullName>
        <shortName evidence="8">F-ATPase subunit delta</shortName>
    </alternativeName>
</protein>
<dbReference type="Proteomes" id="UP001644719">
    <property type="component" value="Unassembled WGS sequence"/>
</dbReference>
<dbReference type="Gene3D" id="1.10.520.20">
    <property type="entry name" value="N-terminal domain of the delta subunit of the F1F0-ATP synthase"/>
    <property type="match status" value="1"/>
</dbReference>
<evidence type="ECO:0000256" key="5">
    <source>
        <dbReference type="ARBA" id="ARBA00023136"/>
    </source>
</evidence>
<proteinExistence type="inferred from homology"/>
<sequence length="179" mass="20180">MTQIARLYGSSMYDLAAEEQLTDTVLEQMQTIRQLFRENPDYVKLLSEPSIPKEERTKLLDTAFGTEAERYLVNFLKLLCERGILGEYSGCCEEFTRRYNVDHNIATAVVTSAVALTDEQMAALKDKLEKISGKTVTLTQKTDPTVLAGLKVELEGRQLDGTVKSRLDDLSRKLNELIV</sequence>
<comment type="function">
    <text evidence="8">F(1)F(0) ATP synthase produces ATP from ADP in the presence of a proton or sodium gradient. F-type ATPases consist of two structural domains, F(1) containing the extramembraneous catalytic core and F(0) containing the membrane proton channel, linked together by a central stalk and a peripheral stalk. During catalysis, ATP synthesis in the catalytic domain of F(1) is coupled via a rotary mechanism of the central stalk subunits to proton translocation.</text>
</comment>
<comment type="subcellular location">
    <subcellularLocation>
        <location evidence="8">Cell membrane</location>
        <topology evidence="8">Peripheral membrane protein</topology>
    </subcellularLocation>
    <subcellularLocation>
        <location evidence="1">Membrane</location>
    </subcellularLocation>
</comment>
<evidence type="ECO:0000256" key="3">
    <source>
        <dbReference type="ARBA" id="ARBA00022781"/>
    </source>
</evidence>
<keyword evidence="3 8" id="KW-0375">Hydrogen ion transport</keyword>
<keyword evidence="6 8" id="KW-0139">CF(1)</keyword>
<keyword evidence="8" id="KW-1003">Cell membrane</keyword>
<gene>
    <name evidence="8 9" type="primary">atpH</name>
    <name evidence="9" type="ORF">G5B17_14355</name>
</gene>
<dbReference type="EMBL" id="JAAITS010000043">
    <property type="protein sequence ID" value="NSG86562.1"/>
    <property type="molecule type" value="Genomic_DNA"/>
</dbReference>
<dbReference type="InterPro" id="IPR026015">
    <property type="entry name" value="ATP_synth_OSCP/delta_N_sf"/>
</dbReference>
<dbReference type="PANTHER" id="PTHR11910">
    <property type="entry name" value="ATP SYNTHASE DELTA CHAIN"/>
    <property type="match status" value="1"/>
</dbReference>
<dbReference type="Pfam" id="PF00213">
    <property type="entry name" value="OSCP"/>
    <property type="match status" value="1"/>
</dbReference>
<organism evidence="9 10">
    <name type="scientific">Blautia faecis</name>
    <dbReference type="NCBI Taxonomy" id="871665"/>
    <lineage>
        <taxon>Bacteria</taxon>
        <taxon>Bacillati</taxon>
        <taxon>Bacillota</taxon>
        <taxon>Clostridia</taxon>
        <taxon>Lachnospirales</taxon>
        <taxon>Lachnospiraceae</taxon>
        <taxon>Blautia</taxon>
    </lineage>
</organism>
<comment type="similarity">
    <text evidence="8">Belongs to the ATPase delta chain family.</text>
</comment>
<evidence type="ECO:0000256" key="2">
    <source>
        <dbReference type="ARBA" id="ARBA00022448"/>
    </source>
</evidence>
<dbReference type="NCBIfam" id="TIGR01145">
    <property type="entry name" value="ATP_synt_delta"/>
    <property type="match status" value="1"/>
</dbReference>
<dbReference type="PRINTS" id="PR00125">
    <property type="entry name" value="ATPASEDELTA"/>
</dbReference>
<dbReference type="RefSeq" id="WP_118582128.1">
    <property type="nucleotide sequence ID" value="NZ_JAAINN010000026.1"/>
</dbReference>
<evidence type="ECO:0000313" key="9">
    <source>
        <dbReference type="EMBL" id="NSG86562.1"/>
    </source>
</evidence>
<accession>A0ABX2HAR8</accession>
<keyword evidence="5 8" id="KW-0472">Membrane</keyword>